<dbReference type="Proteomes" id="UP000076079">
    <property type="component" value="Chromosome"/>
</dbReference>
<reference evidence="1 2" key="1">
    <citation type="journal article" date="2016" name="Genome Announc.">
        <title>First Complete Genome Sequence of a Subdivision 6 Acidobacterium Strain.</title>
        <authorList>
            <person name="Huang S."/>
            <person name="Vieira S."/>
            <person name="Bunk B."/>
            <person name="Riedel T."/>
            <person name="Sproer C."/>
            <person name="Overmann J."/>
        </authorList>
    </citation>
    <scope>NUCLEOTIDE SEQUENCE [LARGE SCALE GENOMIC DNA]</scope>
    <source>
        <strain evidence="2">DSM 100886 HEG_-6_39</strain>
    </source>
</reference>
<name>A0A143PT28_LUTPR</name>
<evidence type="ECO:0008006" key="3">
    <source>
        <dbReference type="Google" id="ProtNLM"/>
    </source>
</evidence>
<evidence type="ECO:0000313" key="2">
    <source>
        <dbReference type="Proteomes" id="UP000076079"/>
    </source>
</evidence>
<reference evidence="2" key="2">
    <citation type="submission" date="2016-04" db="EMBL/GenBank/DDBJ databases">
        <title>First Complete Genome Sequence of a Subdivision 6 Acidobacterium.</title>
        <authorList>
            <person name="Huang S."/>
            <person name="Vieira S."/>
            <person name="Bunk B."/>
            <person name="Riedel T."/>
            <person name="Sproeer C."/>
            <person name="Overmann J."/>
        </authorList>
    </citation>
    <scope>NUCLEOTIDE SEQUENCE [LARGE SCALE GENOMIC DNA]</scope>
    <source>
        <strain evidence="2">DSM 100886 HEG_-6_39</strain>
    </source>
</reference>
<accession>A0A143PT28</accession>
<proteinExistence type="predicted"/>
<keyword evidence="2" id="KW-1185">Reference proteome</keyword>
<dbReference type="AlphaFoldDB" id="A0A143PT28"/>
<dbReference type="Gene3D" id="2.130.10.10">
    <property type="entry name" value="YVTN repeat-like/Quinoprotein amine dehydrogenase"/>
    <property type="match status" value="1"/>
</dbReference>
<organism evidence="1 2">
    <name type="scientific">Luteitalea pratensis</name>
    <dbReference type="NCBI Taxonomy" id="1855912"/>
    <lineage>
        <taxon>Bacteria</taxon>
        <taxon>Pseudomonadati</taxon>
        <taxon>Acidobacteriota</taxon>
        <taxon>Vicinamibacteria</taxon>
        <taxon>Vicinamibacterales</taxon>
        <taxon>Vicinamibacteraceae</taxon>
        <taxon>Luteitalea</taxon>
    </lineage>
</organism>
<dbReference type="RefSeq" id="WP_110173082.1">
    <property type="nucleotide sequence ID" value="NZ_CP015136.1"/>
</dbReference>
<dbReference type="SUPFAM" id="SSF82171">
    <property type="entry name" value="DPP6 N-terminal domain-like"/>
    <property type="match status" value="1"/>
</dbReference>
<dbReference type="KEGG" id="abac:LuPra_04792"/>
<dbReference type="STRING" id="1855912.LuPra_04792"/>
<evidence type="ECO:0000313" key="1">
    <source>
        <dbReference type="EMBL" id="AMY11541.1"/>
    </source>
</evidence>
<dbReference type="EMBL" id="CP015136">
    <property type="protein sequence ID" value="AMY11541.1"/>
    <property type="molecule type" value="Genomic_DNA"/>
</dbReference>
<sequence>MAPDGGHAGKDWGVERESYLDPVTGVRVTELATVGTSDNLYFHVSNFTADNRYVLVSSTRTGQRQFYRAQVETGGLVQLTADPSDNLRGLLPDHTNACSAFVMRGADVIALDIVDFTEREIGTIPGPHVGGFQQPSLSGDGYVQFHTGRTREAVAIIDLLGLPPLRW</sequence>
<protein>
    <recommendedName>
        <fullName evidence="3">Translocation protein TolB</fullName>
    </recommendedName>
</protein>
<gene>
    <name evidence="1" type="ORF">LuPra_04792</name>
</gene>
<dbReference type="InterPro" id="IPR015943">
    <property type="entry name" value="WD40/YVTN_repeat-like_dom_sf"/>
</dbReference>